<dbReference type="Pfam" id="PF06107">
    <property type="entry name" value="DUF951"/>
    <property type="match status" value="1"/>
</dbReference>
<accession>A0A285PLV7</accession>
<gene>
    <name evidence="1" type="ORF">D3P96_00420</name>
</gene>
<name>A0A285PLV7_WEIVI</name>
<protein>
    <submittedName>
        <fullName evidence="1">DUF951 domain-containing protein</fullName>
    </submittedName>
</protein>
<proteinExistence type="predicted"/>
<dbReference type="GeneID" id="86898507"/>
<reference evidence="1 2" key="1">
    <citation type="submission" date="2018-10" db="EMBL/GenBank/DDBJ databases">
        <title>Draft genome sequence of Weissella viridescens UCO-SMC3.</title>
        <authorList>
            <person name="Garcia-Cancino A."/>
            <person name="Espinoza-Monje M."/>
            <person name="Albarracin L."/>
            <person name="Garcia-Castillo V."/>
            <person name="Campos-Martin J."/>
            <person name="Nakano Y."/>
            <person name="Guitierrez-Zamorano C."/>
            <person name="Ikeda-Ohtsubo W."/>
            <person name="Morita H."/>
            <person name="Kitazawa H."/>
            <person name="Villena J."/>
        </authorList>
    </citation>
    <scope>NUCLEOTIDE SEQUENCE [LARGE SCALE GENOMIC DNA]</scope>
    <source>
        <strain evidence="1 2">UCO-SMC3</strain>
    </source>
</reference>
<dbReference type="Proteomes" id="UP000275836">
    <property type="component" value="Unassembled WGS sequence"/>
</dbReference>
<evidence type="ECO:0000313" key="2">
    <source>
        <dbReference type="Proteomes" id="UP000275836"/>
    </source>
</evidence>
<dbReference type="PIRSF" id="PIRSF037263">
    <property type="entry name" value="DUF951_bac"/>
    <property type="match status" value="1"/>
</dbReference>
<comment type="caution">
    <text evidence="1">The sequence shown here is derived from an EMBL/GenBank/DDBJ whole genome shotgun (WGS) entry which is preliminary data.</text>
</comment>
<sequence length="62" mass="7267">MYELNDIVEMRKGHPCGANAWKIVRMGADMKVVCQGCQRQVTLTRHDFDKRFKRVLEKANED</sequence>
<dbReference type="AlphaFoldDB" id="A0A285PLV7"/>
<organism evidence="1 2">
    <name type="scientific">Weissella viridescens</name>
    <name type="common">Lactobacillus viridescens</name>
    <dbReference type="NCBI Taxonomy" id="1629"/>
    <lineage>
        <taxon>Bacteria</taxon>
        <taxon>Bacillati</taxon>
        <taxon>Bacillota</taxon>
        <taxon>Bacilli</taxon>
        <taxon>Lactobacillales</taxon>
        <taxon>Lactobacillaceae</taxon>
        <taxon>Weissella</taxon>
    </lineage>
</organism>
<dbReference type="InterPro" id="IPR009296">
    <property type="entry name" value="DUF951"/>
</dbReference>
<dbReference type="PANTHER" id="PTHR38455:SF1">
    <property type="entry name" value="DUF951 DOMAIN-CONTAINING PROTEIN"/>
    <property type="match status" value="1"/>
</dbReference>
<dbReference type="RefSeq" id="WP_072152386.1">
    <property type="nucleotide sequence ID" value="NZ_CP061835.1"/>
</dbReference>
<dbReference type="OrthoDB" id="9802710at2"/>
<evidence type="ECO:0000313" key="1">
    <source>
        <dbReference type="EMBL" id="RRG18487.1"/>
    </source>
</evidence>
<dbReference type="EMBL" id="RHGY01000001">
    <property type="protein sequence ID" value="RRG18487.1"/>
    <property type="molecule type" value="Genomic_DNA"/>
</dbReference>
<dbReference type="PANTHER" id="PTHR38455">
    <property type="entry name" value="HYPOTHETICAL CYTOSOLIC PROTEIN"/>
    <property type="match status" value="1"/>
</dbReference>